<organism evidence="14 15">
    <name type="scientific">Vibrio gelatinilyticus</name>
    <dbReference type="NCBI Taxonomy" id="2893468"/>
    <lineage>
        <taxon>Bacteria</taxon>
        <taxon>Pseudomonadati</taxon>
        <taxon>Pseudomonadota</taxon>
        <taxon>Gammaproteobacteria</taxon>
        <taxon>Vibrionales</taxon>
        <taxon>Vibrionaceae</taxon>
        <taxon>Vibrio</taxon>
    </lineage>
</organism>
<reference evidence="14" key="1">
    <citation type="submission" date="2021-11" db="EMBL/GenBank/DDBJ databases">
        <title>Vibrio ZSDE26 sp. nov. and Vibrio ZSDZ34 sp. nov., isolated from coastal seawater in Qingdao.</title>
        <authorList>
            <person name="Zhang P."/>
        </authorList>
    </citation>
    <scope>NUCLEOTIDE SEQUENCE</scope>
    <source>
        <strain evidence="14">ZSDZ34</strain>
    </source>
</reference>
<dbReference type="GO" id="GO:0009011">
    <property type="term" value="F:alpha-1,4-glucan glucosyltransferase (ADP-glucose donor) activity"/>
    <property type="evidence" value="ECO:0007669"/>
    <property type="project" value="UniProtKB-UniRule"/>
</dbReference>
<feature type="binding site" evidence="11">
    <location>
        <position position="18"/>
    </location>
    <ligand>
        <name>ADP-alpha-D-glucose</name>
        <dbReference type="ChEBI" id="CHEBI:57498"/>
    </ligand>
</feature>
<feature type="domain" description="Glycosyl transferase family 1" evidence="12">
    <location>
        <begin position="300"/>
        <end position="440"/>
    </location>
</feature>
<comment type="pathway">
    <text evidence="3 11">Glycan biosynthesis; glycogen biosynthesis.</text>
</comment>
<evidence type="ECO:0000256" key="8">
    <source>
        <dbReference type="ARBA" id="ARBA00022679"/>
    </source>
</evidence>
<dbReference type="InterPro" id="IPR001296">
    <property type="entry name" value="Glyco_trans_1"/>
</dbReference>
<dbReference type="PANTHER" id="PTHR45825">
    <property type="entry name" value="GRANULE-BOUND STARCH SYNTHASE 1, CHLOROPLASTIC/AMYLOPLASTIC"/>
    <property type="match status" value="1"/>
</dbReference>
<evidence type="ECO:0000259" key="13">
    <source>
        <dbReference type="Pfam" id="PF08323"/>
    </source>
</evidence>
<dbReference type="EMBL" id="JAJNNZ010000011">
    <property type="protein sequence ID" value="MCJ2377932.1"/>
    <property type="molecule type" value="Genomic_DNA"/>
</dbReference>
<evidence type="ECO:0000256" key="3">
    <source>
        <dbReference type="ARBA" id="ARBA00004964"/>
    </source>
</evidence>
<evidence type="ECO:0000256" key="10">
    <source>
        <dbReference type="ARBA" id="ARBA00031722"/>
    </source>
</evidence>
<dbReference type="CDD" id="cd03791">
    <property type="entry name" value="GT5_Glycogen_synthase_DULL1-like"/>
    <property type="match status" value="1"/>
</dbReference>
<evidence type="ECO:0000256" key="11">
    <source>
        <dbReference type="HAMAP-Rule" id="MF_00484"/>
    </source>
</evidence>
<dbReference type="InterPro" id="IPR011835">
    <property type="entry name" value="GS/SS"/>
</dbReference>
<dbReference type="AlphaFoldDB" id="A0A9X1WBN5"/>
<dbReference type="Gene3D" id="3.40.50.2000">
    <property type="entry name" value="Glycogen Phosphorylase B"/>
    <property type="match status" value="2"/>
</dbReference>
<comment type="caution">
    <text evidence="14">The sequence shown here is derived from an EMBL/GenBank/DDBJ whole genome shotgun (WGS) entry which is preliminary data.</text>
</comment>
<dbReference type="EC" id="2.4.1.21" evidence="5 11"/>
<evidence type="ECO:0000256" key="4">
    <source>
        <dbReference type="ARBA" id="ARBA00010281"/>
    </source>
</evidence>
<evidence type="ECO:0000313" key="15">
    <source>
        <dbReference type="Proteomes" id="UP001139488"/>
    </source>
</evidence>
<proteinExistence type="inferred from homology"/>
<protein>
    <recommendedName>
        <fullName evidence="6 11">Glycogen synthase</fullName>
        <ecNumber evidence="5 11">2.4.1.21</ecNumber>
    </recommendedName>
    <alternativeName>
        <fullName evidence="10 11">Starch [bacterial glycogen] synthase</fullName>
    </alternativeName>
</protein>
<dbReference type="InterPro" id="IPR013534">
    <property type="entry name" value="Starch_synth_cat_dom"/>
</dbReference>
<keyword evidence="9 11" id="KW-0320">Glycogen biosynthesis</keyword>
<sequence length="485" mass="54577">MRNLDVWFPVSEAQGLVKSGGLADVAKALPKALQELDKDVAIAIPGYQALPDKEHYELVLSTELEHWPHTAYQVKKTALDGVDVFVIECDKYFDRPELYAEHNRAYSDNGERFGFFAAASLDVLPKLGIKPSVVHANDWHTALIPFLLKVRYEHDERFAGIKSVLTVHNAIFKGIFSYPQLEIIPELNLSGMEFLQWDPGYVSTLRAGIAFADKINAVSPNYAAELVTPLGAHGLVDDFVHRAKDLHGIVNGCDYSEWNPRNDDFLPKAYSDELEDMLQGKLAAKTLLQTELNLPQRDIPMVGMVCRLTHQKGFHYILPILEKFLLNDVQVVIIGTGEPEIAAHLKDIAEQYSDKLSFVEAYSNRFAHLVEAGADFFLMPSEFEACGLNQIYSMAYGTLPIVRQVGGLKDTVVDYDENPAQATGFGFIEPCHDALLIALQRVVLFYLQNPTEMRQMQLRAMRKDFSWQESAKEYISMYELALGEN</sequence>
<dbReference type="HAMAP" id="MF_00484">
    <property type="entry name" value="Glycogen_synth"/>
    <property type="match status" value="1"/>
</dbReference>
<dbReference type="GO" id="GO:0005978">
    <property type="term" value="P:glycogen biosynthetic process"/>
    <property type="evidence" value="ECO:0007669"/>
    <property type="project" value="UniProtKB-UniRule"/>
</dbReference>
<evidence type="ECO:0000313" key="14">
    <source>
        <dbReference type="EMBL" id="MCJ2377932.1"/>
    </source>
</evidence>
<keyword evidence="8 11" id="KW-0808">Transferase</keyword>
<keyword evidence="7 11" id="KW-0328">Glycosyltransferase</keyword>
<dbReference type="NCBIfam" id="TIGR02095">
    <property type="entry name" value="glgA"/>
    <property type="match status" value="1"/>
</dbReference>
<evidence type="ECO:0000256" key="7">
    <source>
        <dbReference type="ARBA" id="ARBA00022676"/>
    </source>
</evidence>
<gene>
    <name evidence="11 14" type="primary">glgA</name>
    <name evidence="14" type="ORF">LNL84_13930</name>
</gene>
<comment type="catalytic activity">
    <reaction evidence="1 11">
        <text>[(1-&gt;4)-alpha-D-glucosyl](n) + ADP-alpha-D-glucose = [(1-&gt;4)-alpha-D-glucosyl](n+1) + ADP + H(+)</text>
        <dbReference type="Rhea" id="RHEA:18189"/>
        <dbReference type="Rhea" id="RHEA-COMP:9584"/>
        <dbReference type="Rhea" id="RHEA-COMP:9587"/>
        <dbReference type="ChEBI" id="CHEBI:15378"/>
        <dbReference type="ChEBI" id="CHEBI:15444"/>
        <dbReference type="ChEBI" id="CHEBI:57498"/>
        <dbReference type="ChEBI" id="CHEBI:456216"/>
        <dbReference type="EC" id="2.4.1.21"/>
    </reaction>
</comment>
<comment type="similarity">
    <text evidence="4 11">Belongs to the glycosyltransferase 1 family. Bacterial/plant glycogen synthase subfamily.</text>
</comment>
<dbReference type="NCBIfam" id="NF001903">
    <property type="entry name" value="PRK00654.2-2"/>
    <property type="match status" value="1"/>
</dbReference>
<evidence type="ECO:0000256" key="2">
    <source>
        <dbReference type="ARBA" id="ARBA00002764"/>
    </source>
</evidence>
<evidence type="ECO:0000256" key="9">
    <source>
        <dbReference type="ARBA" id="ARBA00023056"/>
    </source>
</evidence>
<feature type="domain" description="Starch synthase catalytic" evidence="13">
    <location>
        <begin position="6"/>
        <end position="236"/>
    </location>
</feature>
<dbReference type="GO" id="GO:0004373">
    <property type="term" value="F:alpha-1,4-glucan glucosyltransferase (UDP-glucose donor) activity"/>
    <property type="evidence" value="ECO:0007669"/>
    <property type="project" value="InterPro"/>
</dbReference>
<evidence type="ECO:0000256" key="1">
    <source>
        <dbReference type="ARBA" id="ARBA00001478"/>
    </source>
</evidence>
<dbReference type="RefSeq" id="WP_244358176.1">
    <property type="nucleotide sequence ID" value="NZ_JAJNNZ010000011.1"/>
</dbReference>
<dbReference type="Pfam" id="PF08323">
    <property type="entry name" value="Glyco_transf_5"/>
    <property type="match status" value="1"/>
</dbReference>
<comment type="function">
    <text evidence="2 11">Synthesizes alpha-1,4-glucan chains using ADP-glucose.</text>
</comment>
<name>A0A9X1WBN5_9VIBR</name>
<accession>A0A9X1WBN5</accession>
<dbReference type="Pfam" id="PF00534">
    <property type="entry name" value="Glycos_transf_1"/>
    <property type="match status" value="1"/>
</dbReference>
<evidence type="ECO:0000259" key="12">
    <source>
        <dbReference type="Pfam" id="PF00534"/>
    </source>
</evidence>
<dbReference type="SUPFAM" id="SSF53756">
    <property type="entry name" value="UDP-Glycosyltransferase/glycogen phosphorylase"/>
    <property type="match status" value="1"/>
</dbReference>
<dbReference type="PANTHER" id="PTHR45825:SF11">
    <property type="entry name" value="ALPHA AMYLASE DOMAIN-CONTAINING PROTEIN"/>
    <property type="match status" value="1"/>
</dbReference>
<keyword evidence="15" id="KW-1185">Reference proteome</keyword>
<evidence type="ECO:0000256" key="6">
    <source>
        <dbReference type="ARBA" id="ARBA00019935"/>
    </source>
</evidence>
<dbReference type="GO" id="GO:0005829">
    <property type="term" value="C:cytosol"/>
    <property type="evidence" value="ECO:0007669"/>
    <property type="project" value="TreeGrafter"/>
</dbReference>
<evidence type="ECO:0000256" key="5">
    <source>
        <dbReference type="ARBA" id="ARBA00012588"/>
    </source>
</evidence>
<dbReference type="Proteomes" id="UP001139488">
    <property type="component" value="Unassembled WGS sequence"/>
</dbReference>